<keyword evidence="1" id="KW-1133">Transmembrane helix</keyword>
<organism evidence="2 3">
    <name type="scientific">Angomonas deanei</name>
    <dbReference type="NCBI Taxonomy" id="59799"/>
    <lineage>
        <taxon>Eukaryota</taxon>
        <taxon>Discoba</taxon>
        <taxon>Euglenozoa</taxon>
        <taxon>Kinetoplastea</taxon>
        <taxon>Metakinetoplastina</taxon>
        <taxon>Trypanosomatida</taxon>
        <taxon>Trypanosomatidae</taxon>
        <taxon>Strigomonadinae</taxon>
        <taxon>Angomonas</taxon>
    </lineage>
</organism>
<keyword evidence="1" id="KW-0812">Transmembrane</keyword>
<evidence type="ECO:0000313" key="2">
    <source>
        <dbReference type="EMBL" id="CAD2212822.1"/>
    </source>
</evidence>
<accession>A0A7G2C4K7</accession>
<sequence>MVVAVLFRVFLFLIILLLSLTIFYSRGKQTKKGFTSMVKVTFNNVEGDVQINGRLVSFTGGEDQLQFSATEVGQLLRSKRDDKVCKIVVDGDKQYLASFDSLADRERFIEQLVRAQGGVEEKKNDTWLYAAVLQPAVDLGVVTEEELQAILDEECQRGVVQSIGALESLIHPVTYQLVPITEQVESDILREIPALAVVFGRHVVSEETRQSFWEAVVRKYFCFANTFLEEELQDAEGSTAAVPKVENLNAINALSRSALPAVTNTAPTEEEEGPGVEAELLLAAENEQETVLPHEKLFYAARPLEEVTAALLDISAVQVSLREAVRQVRVEADGAPPFTGHHVLSKLPSETQDKETLAMLRTFWRGTTAERKVTLDKYGTTTEPKKKSLITTLCLKRARDVVSE</sequence>
<keyword evidence="3" id="KW-1185">Reference proteome</keyword>
<proteinExistence type="predicted"/>
<keyword evidence="1" id="KW-0472">Membrane</keyword>
<protein>
    <submittedName>
        <fullName evidence="2">Uncharacterized protein</fullName>
    </submittedName>
</protein>
<reference evidence="2 3" key="1">
    <citation type="submission" date="2020-08" db="EMBL/GenBank/DDBJ databases">
        <authorList>
            <person name="Newling K."/>
            <person name="Davey J."/>
            <person name="Forrester S."/>
        </authorList>
    </citation>
    <scope>NUCLEOTIDE SEQUENCE [LARGE SCALE GENOMIC DNA]</scope>
    <source>
        <strain evidence="3">Crithidia deanei Carvalho (ATCC PRA-265)</strain>
    </source>
</reference>
<name>A0A7G2C4K7_9TRYP</name>
<evidence type="ECO:0000313" key="3">
    <source>
        <dbReference type="Proteomes" id="UP000515908"/>
    </source>
</evidence>
<dbReference type="OrthoDB" id="242780at2759"/>
<dbReference type="EMBL" id="LR877145">
    <property type="protein sequence ID" value="CAD2212822.1"/>
    <property type="molecule type" value="Genomic_DNA"/>
</dbReference>
<feature type="transmembrane region" description="Helical" evidence="1">
    <location>
        <begin position="6"/>
        <end position="24"/>
    </location>
</feature>
<evidence type="ECO:0000256" key="1">
    <source>
        <dbReference type="SAM" id="Phobius"/>
    </source>
</evidence>
<dbReference type="Proteomes" id="UP000515908">
    <property type="component" value="Chromosome 01"/>
</dbReference>
<dbReference type="AlphaFoldDB" id="A0A7G2C4K7"/>
<dbReference type="VEuPathDB" id="TriTrypDB:ADEAN_000023400"/>
<gene>
    <name evidence="2" type="ORF">ADEAN_000023400</name>
</gene>